<dbReference type="AlphaFoldDB" id="A0AAU3GYL3"/>
<dbReference type="Gene3D" id="3.10.450.50">
    <property type="match status" value="1"/>
</dbReference>
<dbReference type="EMBL" id="CP109535">
    <property type="protein sequence ID" value="WTY98011.1"/>
    <property type="molecule type" value="Genomic_DNA"/>
</dbReference>
<accession>A0AAU3GYL3</accession>
<proteinExistence type="predicted"/>
<dbReference type="Pfam" id="PF13577">
    <property type="entry name" value="SnoaL_4"/>
    <property type="match status" value="1"/>
</dbReference>
<name>A0AAU3GYL3_9ACTN</name>
<dbReference type="SUPFAM" id="SSF54427">
    <property type="entry name" value="NTF2-like"/>
    <property type="match status" value="1"/>
</dbReference>
<gene>
    <name evidence="2" type="ORF">OG626_25560</name>
</gene>
<reference evidence="2" key="1">
    <citation type="submission" date="2022-10" db="EMBL/GenBank/DDBJ databases">
        <title>The complete genomes of actinobacterial strains from the NBC collection.</title>
        <authorList>
            <person name="Joergensen T.S."/>
            <person name="Alvarez Arevalo M."/>
            <person name="Sterndorff E.B."/>
            <person name="Faurdal D."/>
            <person name="Vuksanovic O."/>
            <person name="Mourched A.-S."/>
            <person name="Charusanti P."/>
            <person name="Shaw S."/>
            <person name="Blin K."/>
            <person name="Weber T."/>
        </authorList>
    </citation>
    <scope>NUCLEOTIDE SEQUENCE</scope>
    <source>
        <strain evidence="2">NBC_01401</strain>
    </source>
</reference>
<protein>
    <submittedName>
        <fullName evidence="2">Nuclear transport factor 2 family protein</fullName>
    </submittedName>
</protein>
<dbReference type="InterPro" id="IPR037401">
    <property type="entry name" value="SnoaL-like"/>
</dbReference>
<dbReference type="InterPro" id="IPR032710">
    <property type="entry name" value="NTF2-like_dom_sf"/>
</dbReference>
<sequence length="111" mass="12016">MENVFDTYLAEGKQFSGLTTGGSAVADGARQLFKSLDATQHLLGAQTVEIADAGAHASTQIVAHHHRGGGYYHTGDTYEDDLVRTANGWRISRRTLRIHWTTGSPGVFLMA</sequence>
<evidence type="ECO:0000313" key="2">
    <source>
        <dbReference type="EMBL" id="WTY98011.1"/>
    </source>
</evidence>
<organism evidence="2">
    <name type="scientific">Streptomyces sp. NBC_01401</name>
    <dbReference type="NCBI Taxonomy" id="2903854"/>
    <lineage>
        <taxon>Bacteria</taxon>
        <taxon>Bacillati</taxon>
        <taxon>Actinomycetota</taxon>
        <taxon>Actinomycetes</taxon>
        <taxon>Kitasatosporales</taxon>
        <taxon>Streptomycetaceae</taxon>
        <taxon>Streptomyces</taxon>
    </lineage>
</organism>
<feature type="domain" description="SnoaL-like" evidence="1">
    <location>
        <begin position="16"/>
        <end position="95"/>
    </location>
</feature>
<evidence type="ECO:0000259" key="1">
    <source>
        <dbReference type="Pfam" id="PF13577"/>
    </source>
</evidence>